<dbReference type="AlphaFoldDB" id="A0A9P5CU26"/>
<dbReference type="CDD" id="cd00067">
    <property type="entry name" value="GAL4"/>
    <property type="match status" value="1"/>
</dbReference>
<evidence type="ECO:0000259" key="6">
    <source>
        <dbReference type="PROSITE" id="PS50048"/>
    </source>
</evidence>
<dbReference type="Proteomes" id="UP000803844">
    <property type="component" value="Unassembled WGS sequence"/>
</dbReference>
<dbReference type="PROSITE" id="PS50048">
    <property type="entry name" value="ZN2_CY6_FUNGAL_2"/>
    <property type="match status" value="1"/>
</dbReference>
<gene>
    <name evidence="7" type="ORF">M406DRAFT_230823</name>
</gene>
<dbReference type="PROSITE" id="PS00463">
    <property type="entry name" value="ZN2_CY6_FUNGAL_1"/>
    <property type="match status" value="1"/>
</dbReference>
<evidence type="ECO:0000256" key="4">
    <source>
        <dbReference type="ARBA" id="ARBA00023163"/>
    </source>
</evidence>
<comment type="caution">
    <text evidence="7">The sequence shown here is derived from an EMBL/GenBank/DDBJ whole genome shotgun (WGS) entry which is preliminary data.</text>
</comment>
<evidence type="ECO:0000256" key="1">
    <source>
        <dbReference type="ARBA" id="ARBA00022723"/>
    </source>
</evidence>
<dbReference type="InterPro" id="IPR001138">
    <property type="entry name" value="Zn2Cys6_DnaBD"/>
</dbReference>
<dbReference type="OrthoDB" id="2441642at2759"/>
<feature type="non-terminal residue" evidence="7">
    <location>
        <position position="389"/>
    </location>
</feature>
<dbReference type="InterPro" id="IPR036864">
    <property type="entry name" value="Zn2-C6_fun-type_DNA-bd_sf"/>
</dbReference>
<dbReference type="GO" id="GO:0000981">
    <property type="term" value="F:DNA-binding transcription factor activity, RNA polymerase II-specific"/>
    <property type="evidence" value="ECO:0007669"/>
    <property type="project" value="InterPro"/>
</dbReference>
<sequence>RASAPRKKACQACTVARARCDLVRPSCSRCVDRQIQCEYSTPAAAGARVQRAAWSSPPPAVSQEFAEPSSLLLLAPLDVSRIRDRWLDYYFTPTTKQIKEYPARIIALIARTLSAYPAMWIRNESHVPPFIHPAQCYHQEVMPEPLANCLSLLRLCQNAAVGSEELVRDSILRELSRLVAVVGEDVQDQTLRQHLWCLSALQAYLLLCLYSYAAVKTRPSLGIFGPDLISTLHGLASKVSAAGVLCLEELGGGPSTGTPPPRWESWIIAEAKRRTLFCAYMFEDVYNYEMQSATYLADELAPLLAPSSRWLWQARDRNSFEAEYADWTKAWSGQRGLAISELWPSEAKEDIDGAIMAQRAQETKDRISRWTEGVDEFGMLILAVCTATH</sequence>
<dbReference type="GeneID" id="63832979"/>
<keyword evidence="2" id="KW-0862">Zinc</keyword>
<evidence type="ECO:0000256" key="2">
    <source>
        <dbReference type="ARBA" id="ARBA00022833"/>
    </source>
</evidence>
<keyword evidence="4" id="KW-0804">Transcription</keyword>
<dbReference type="RefSeq" id="XP_040782205.1">
    <property type="nucleotide sequence ID" value="XM_040915850.1"/>
</dbReference>
<dbReference type="PANTHER" id="PTHR47660:SF3">
    <property type="entry name" value="FINGER DOMAIN PROTEIN, PUTATIVE (AFU_ORTHOLOGUE AFUA_4G03310)-RELATED"/>
    <property type="match status" value="1"/>
</dbReference>
<dbReference type="EMBL" id="MU032344">
    <property type="protein sequence ID" value="KAF3771244.1"/>
    <property type="molecule type" value="Genomic_DNA"/>
</dbReference>
<dbReference type="SMART" id="SM00066">
    <property type="entry name" value="GAL4"/>
    <property type="match status" value="1"/>
</dbReference>
<dbReference type="GO" id="GO:0008270">
    <property type="term" value="F:zinc ion binding"/>
    <property type="evidence" value="ECO:0007669"/>
    <property type="project" value="InterPro"/>
</dbReference>
<proteinExistence type="predicted"/>
<dbReference type="PANTHER" id="PTHR47660">
    <property type="entry name" value="TRANSCRIPTION FACTOR WITH C2H2 AND ZN(2)-CYS(6) DNA BINDING DOMAIN (EUROFUNG)-RELATED-RELATED"/>
    <property type="match status" value="1"/>
</dbReference>
<protein>
    <recommendedName>
        <fullName evidence="6">Zn(2)-C6 fungal-type domain-containing protein</fullName>
    </recommendedName>
</protein>
<dbReference type="SUPFAM" id="SSF57701">
    <property type="entry name" value="Zn2/Cys6 DNA-binding domain"/>
    <property type="match status" value="1"/>
</dbReference>
<name>A0A9P5CU26_CRYP1</name>
<accession>A0A9P5CU26</accession>
<evidence type="ECO:0000256" key="3">
    <source>
        <dbReference type="ARBA" id="ARBA00023015"/>
    </source>
</evidence>
<keyword evidence="1" id="KW-0479">Metal-binding</keyword>
<organism evidence="7 8">
    <name type="scientific">Cryphonectria parasitica (strain ATCC 38755 / EP155)</name>
    <dbReference type="NCBI Taxonomy" id="660469"/>
    <lineage>
        <taxon>Eukaryota</taxon>
        <taxon>Fungi</taxon>
        <taxon>Dikarya</taxon>
        <taxon>Ascomycota</taxon>
        <taxon>Pezizomycotina</taxon>
        <taxon>Sordariomycetes</taxon>
        <taxon>Sordariomycetidae</taxon>
        <taxon>Diaporthales</taxon>
        <taxon>Cryphonectriaceae</taxon>
        <taxon>Cryphonectria-Endothia species complex</taxon>
        <taxon>Cryphonectria</taxon>
    </lineage>
</organism>
<feature type="non-terminal residue" evidence="7">
    <location>
        <position position="1"/>
    </location>
</feature>
<dbReference type="Pfam" id="PF00172">
    <property type="entry name" value="Zn_clus"/>
    <property type="match status" value="1"/>
</dbReference>
<reference evidence="7" key="1">
    <citation type="journal article" date="2020" name="Phytopathology">
        <title>Genome sequence of the chestnut blight fungus Cryphonectria parasitica EP155: A fundamental resource for an archetypical invasive plant pathogen.</title>
        <authorList>
            <person name="Crouch J.A."/>
            <person name="Dawe A."/>
            <person name="Aerts A."/>
            <person name="Barry K."/>
            <person name="Churchill A.C.L."/>
            <person name="Grimwood J."/>
            <person name="Hillman B."/>
            <person name="Milgroom M.G."/>
            <person name="Pangilinan J."/>
            <person name="Smith M."/>
            <person name="Salamov A."/>
            <person name="Schmutz J."/>
            <person name="Yadav J."/>
            <person name="Grigoriev I.V."/>
            <person name="Nuss D."/>
        </authorList>
    </citation>
    <scope>NUCLEOTIDE SEQUENCE</scope>
    <source>
        <strain evidence="7">EP155</strain>
    </source>
</reference>
<keyword evidence="8" id="KW-1185">Reference proteome</keyword>
<keyword evidence="5" id="KW-0539">Nucleus</keyword>
<dbReference type="Gene3D" id="4.10.240.10">
    <property type="entry name" value="Zn(2)-C6 fungal-type DNA-binding domain"/>
    <property type="match status" value="1"/>
</dbReference>
<evidence type="ECO:0000313" key="7">
    <source>
        <dbReference type="EMBL" id="KAF3771244.1"/>
    </source>
</evidence>
<feature type="domain" description="Zn(2)-C6 fungal-type" evidence="6">
    <location>
        <begin position="9"/>
        <end position="39"/>
    </location>
</feature>
<keyword evidence="3" id="KW-0805">Transcription regulation</keyword>
<evidence type="ECO:0000256" key="5">
    <source>
        <dbReference type="ARBA" id="ARBA00023242"/>
    </source>
</evidence>
<evidence type="ECO:0000313" key="8">
    <source>
        <dbReference type="Proteomes" id="UP000803844"/>
    </source>
</evidence>